<proteinExistence type="predicted"/>
<dbReference type="Gene3D" id="1.25.40.10">
    <property type="entry name" value="Tetratricopeptide repeat domain"/>
    <property type="match status" value="1"/>
</dbReference>
<protein>
    <submittedName>
        <fullName evidence="1">Uncharacterized protein</fullName>
    </submittedName>
</protein>
<comment type="caution">
    <text evidence="1">The sequence shown here is derived from an EMBL/GenBank/DDBJ whole genome shotgun (WGS) entry which is preliminary data.</text>
</comment>
<dbReference type="InterPro" id="IPR011990">
    <property type="entry name" value="TPR-like_helical_dom_sf"/>
</dbReference>
<name>X1IAB0_9ZZZZ</name>
<organism evidence="1">
    <name type="scientific">marine sediment metagenome</name>
    <dbReference type="NCBI Taxonomy" id="412755"/>
    <lineage>
        <taxon>unclassified sequences</taxon>
        <taxon>metagenomes</taxon>
        <taxon>ecological metagenomes</taxon>
    </lineage>
</organism>
<gene>
    <name evidence="1" type="ORF">S03H2_48215</name>
</gene>
<dbReference type="AlphaFoldDB" id="X1IAB0"/>
<dbReference type="EMBL" id="BARU01030379">
    <property type="protein sequence ID" value="GAH63024.1"/>
    <property type="molecule type" value="Genomic_DNA"/>
</dbReference>
<sequence>MAIPVKSLNLKGIRVGYHPKRIRLVLDIKGTDIPIFTIMSANNGLTISLRSRKPVDEEKGKSNQIRRRQIDKGFPSLEKLIEIQEDDGQDDTAYFLSSVNAYKAQDWSGAIEDLNHLIKTYPTGRYTER</sequence>
<feature type="non-terminal residue" evidence="1">
    <location>
        <position position="129"/>
    </location>
</feature>
<evidence type="ECO:0000313" key="1">
    <source>
        <dbReference type="EMBL" id="GAH63024.1"/>
    </source>
</evidence>
<reference evidence="1" key="1">
    <citation type="journal article" date="2014" name="Front. Microbiol.">
        <title>High frequency of phylogenetically diverse reductive dehalogenase-homologous genes in deep subseafloor sedimentary metagenomes.</title>
        <authorList>
            <person name="Kawai M."/>
            <person name="Futagami T."/>
            <person name="Toyoda A."/>
            <person name="Takaki Y."/>
            <person name="Nishi S."/>
            <person name="Hori S."/>
            <person name="Arai W."/>
            <person name="Tsubouchi T."/>
            <person name="Morono Y."/>
            <person name="Uchiyama I."/>
            <person name="Ito T."/>
            <person name="Fujiyama A."/>
            <person name="Inagaki F."/>
            <person name="Takami H."/>
        </authorList>
    </citation>
    <scope>NUCLEOTIDE SEQUENCE</scope>
    <source>
        <strain evidence="1">Expedition CK06-06</strain>
    </source>
</reference>
<accession>X1IAB0</accession>